<dbReference type="SFLD" id="SFLDS00019">
    <property type="entry name" value="Glutathione_Transferase_(cytos"/>
    <property type="match status" value="1"/>
</dbReference>
<sequence length="219" mass="25060">MNLKLYAHPFSAYCQKVLIALYENGIPFEWRTLSNEQPENYAEFAAMWPIKRFPLLIDGGRPITESSIIIEHLALHYPGPVSLLPANARDALEVRHLDRFFDHYISTPVQKIVFDAMRSENEHDLYGVREAREALDTAYAWLDKTLAGREWVAGDSFSLADCSAAPSLLYADWTHRIDPAFSNLIAYRKRLLARPSFARAVDEARPYRSFFPLGAPDRD</sequence>
<dbReference type="Pfam" id="PF13410">
    <property type="entry name" value="GST_C_2"/>
    <property type="match status" value="1"/>
</dbReference>
<dbReference type="PROSITE" id="PS50404">
    <property type="entry name" value="GST_NTER"/>
    <property type="match status" value="1"/>
</dbReference>
<dbReference type="InterPro" id="IPR036282">
    <property type="entry name" value="Glutathione-S-Trfase_C_sf"/>
</dbReference>
<dbReference type="SUPFAM" id="SSF52833">
    <property type="entry name" value="Thioredoxin-like"/>
    <property type="match status" value="1"/>
</dbReference>
<dbReference type="Gene3D" id="1.20.1050.10">
    <property type="match status" value="1"/>
</dbReference>
<gene>
    <name evidence="3" type="ORF">GCM10007901_29670</name>
</gene>
<dbReference type="Pfam" id="PF13417">
    <property type="entry name" value="GST_N_3"/>
    <property type="match status" value="1"/>
</dbReference>
<organism evidence="3 4">
    <name type="scientific">Dyella acidisoli</name>
    <dbReference type="NCBI Taxonomy" id="1867834"/>
    <lineage>
        <taxon>Bacteria</taxon>
        <taxon>Pseudomonadati</taxon>
        <taxon>Pseudomonadota</taxon>
        <taxon>Gammaproteobacteria</taxon>
        <taxon>Lysobacterales</taxon>
        <taxon>Rhodanobacteraceae</taxon>
        <taxon>Dyella</taxon>
    </lineage>
</organism>
<dbReference type="SUPFAM" id="SSF47616">
    <property type="entry name" value="GST C-terminal domain-like"/>
    <property type="match status" value="1"/>
</dbReference>
<name>A0ABQ5XQI5_9GAMM</name>
<feature type="domain" description="GST N-terminal" evidence="1">
    <location>
        <begin position="1"/>
        <end position="81"/>
    </location>
</feature>
<dbReference type="CDD" id="cd00299">
    <property type="entry name" value="GST_C_family"/>
    <property type="match status" value="1"/>
</dbReference>
<dbReference type="InterPro" id="IPR010987">
    <property type="entry name" value="Glutathione-S-Trfase_C-like"/>
</dbReference>
<keyword evidence="4" id="KW-1185">Reference proteome</keyword>
<dbReference type="EMBL" id="BSOB01000026">
    <property type="protein sequence ID" value="GLQ94016.1"/>
    <property type="molecule type" value="Genomic_DNA"/>
</dbReference>
<evidence type="ECO:0000259" key="1">
    <source>
        <dbReference type="PROSITE" id="PS50404"/>
    </source>
</evidence>
<reference evidence="4" key="1">
    <citation type="journal article" date="2019" name="Int. J. Syst. Evol. Microbiol.">
        <title>The Global Catalogue of Microorganisms (GCM) 10K type strain sequencing project: providing services to taxonomists for standard genome sequencing and annotation.</title>
        <authorList>
            <consortium name="The Broad Institute Genomics Platform"/>
            <consortium name="The Broad Institute Genome Sequencing Center for Infectious Disease"/>
            <person name="Wu L."/>
            <person name="Ma J."/>
        </authorList>
    </citation>
    <scope>NUCLEOTIDE SEQUENCE [LARGE SCALE GENOMIC DNA]</scope>
    <source>
        <strain evidence="4">NBRC 111980</strain>
    </source>
</reference>
<dbReference type="PROSITE" id="PS50405">
    <property type="entry name" value="GST_CTER"/>
    <property type="match status" value="1"/>
</dbReference>
<dbReference type="InterPro" id="IPR040079">
    <property type="entry name" value="Glutathione_S-Trfase"/>
</dbReference>
<evidence type="ECO:0000259" key="2">
    <source>
        <dbReference type="PROSITE" id="PS50405"/>
    </source>
</evidence>
<dbReference type="SFLD" id="SFLDG00358">
    <property type="entry name" value="Main_(cytGST)"/>
    <property type="match status" value="1"/>
</dbReference>
<dbReference type="PANTHER" id="PTHR44051">
    <property type="entry name" value="GLUTATHIONE S-TRANSFERASE-RELATED"/>
    <property type="match status" value="1"/>
</dbReference>
<dbReference type="CDD" id="cd00570">
    <property type="entry name" value="GST_N_family"/>
    <property type="match status" value="1"/>
</dbReference>
<evidence type="ECO:0000313" key="4">
    <source>
        <dbReference type="Proteomes" id="UP001156670"/>
    </source>
</evidence>
<dbReference type="InterPro" id="IPR004045">
    <property type="entry name" value="Glutathione_S-Trfase_N"/>
</dbReference>
<dbReference type="Gene3D" id="3.40.30.10">
    <property type="entry name" value="Glutaredoxin"/>
    <property type="match status" value="1"/>
</dbReference>
<feature type="domain" description="GST C-terminal" evidence="2">
    <location>
        <begin position="87"/>
        <end position="210"/>
    </location>
</feature>
<dbReference type="Proteomes" id="UP001156670">
    <property type="component" value="Unassembled WGS sequence"/>
</dbReference>
<dbReference type="RefSeq" id="WP_284321720.1">
    <property type="nucleotide sequence ID" value="NZ_BSOB01000026.1"/>
</dbReference>
<dbReference type="PANTHER" id="PTHR44051:SF8">
    <property type="entry name" value="GLUTATHIONE S-TRANSFERASE GSTA"/>
    <property type="match status" value="1"/>
</dbReference>
<dbReference type="InterPro" id="IPR036249">
    <property type="entry name" value="Thioredoxin-like_sf"/>
</dbReference>
<accession>A0ABQ5XQI5</accession>
<proteinExistence type="predicted"/>
<protein>
    <submittedName>
        <fullName evidence="3">Glutathione S-transferase</fullName>
    </submittedName>
</protein>
<evidence type="ECO:0000313" key="3">
    <source>
        <dbReference type="EMBL" id="GLQ94016.1"/>
    </source>
</evidence>
<comment type="caution">
    <text evidence="3">The sequence shown here is derived from an EMBL/GenBank/DDBJ whole genome shotgun (WGS) entry which is preliminary data.</text>
</comment>